<gene>
    <name evidence="2" type="ORF">GW7_16658</name>
</gene>
<accession>G5BLC3</accession>
<evidence type="ECO:0000313" key="2">
    <source>
        <dbReference type="EMBL" id="EHB10084.1"/>
    </source>
</evidence>
<protein>
    <submittedName>
        <fullName evidence="2">Uncharacterized protein</fullName>
    </submittedName>
</protein>
<name>G5BLC3_HETGA</name>
<organism evidence="2 3">
    <name type="scientific">Heterocephalus glaber</name>
    <name type="common">Naked mole rat</name>
    <dbReference type="NCBI Taxonomy" id="10181"/>
    <lineage>
        <taxon>Eukaryota</taxon>
        <taxon>Metazoa</taxon>
        <taxon>Chordata</taxon>
        <taxon>Craniata</taxon>
        <taxon>Vertebrata</taxon>
        <taxon>Euteleostomi</taxon>
        <taxon>Mammalia</taxon>
        <taxon>Eutheria</taxon>
        <taxon>Euarchontoglires</taxon>
        <taxon>Glires</taxon>
        <taxon>Rodentia</taxon>
        <taxon>Hystricomorpha</taxon>
        <taxon>Bathyergidae</taxon>
        <taxon>Heterocephalus</taxon>
    </lineage>
</organism>
<dbReference type="AlphaFoldDB" id="G5BLC3"/>
<dbReference type="Proteomes" id="UP000006813">
    <property type="component" value="Unassembled WGS sequence"/>
</dbReference>
<feature type="compositionally biased region" description="Basic and acidic residues" evidence="1">
    <location>
        <begin position="1"/>
        <end position="20"/>
    </location>
</feature>
<proteinExistence type="predicted"/>
<dbReference type="EMBL" id="JH170876">
    <property type="protein sequence ID" value="EHB10084.1"/>
    <property type="molecule type" value="Genomic_DNA"/>
</dbReference>
<evidence type="ECO:0000313" key="3">
    <source>
        <dbReference type="Proteomes" id="UP000006813"/>
    </source>
</evidence>
<feature type="region of interest" description="Disordered" evidence="1">
    <location>
        <begin position="1"/>
        <end position="35"/>
    </location>
</feature>
<sequence length="70" mass="8056">MGYCEDKNFQSSDESPKENAPRNIRQGARNNQSNENIVITVLWRRLSAFNRQGSMKPASMHVDQVPGRHR</sequence>
<evidence type="ECO:0000256" key="1">
    <source>
        <dbReference type="SAM" id="MobiDB-lite"/>
    </source>
</evidence>
<dbReference type="InParanoid" id="G5BLC3"/>
<reference evidence="2 3" key="1">
    <citation type="journal article" date="2011" name="Nature">
        <title>Genome sequencing reveals insights into physiology and longevity of the naked mole rat.</title>
        <authorList>
            <person name="Kim E.B."/>
            <person name="Fang X."/>
            <person name="Fushan A.A."/>
            <person name="Huang Z."/>
            <person name="Lobanov A.V."/>
            <person name="Han L."/>
            <person name="Marino S.M."/>
            <person name="Sun X."/>
            <person name="Turanov A.A."/>
            <person name="Yang P."/>
            <person name="Yim S.H."/>
            <person name="Zhao X."/>
            <person name="Kasaikina M.V."/>
            <person name="Stoletzki N."/>
            <person name="Peng C."/>
            <person name="Polak P."/>
            <person name="Xiong Z."/>
            <person name="Kiezun A."/>
            <person name="Zhu Y."/>
            <person name="Chen Y."/>
            <person name="Kryukov G.V."/>
            <person name="Zhang Q."/>
            <person name="Peshkin L."/>
            <person name="Yang L."/>
            <person name="Bronson R.T."/>
            <person name="Buffenstein R."/>
            <person name="Wang B."/>
            <person name="Han C."/>
            <person name="Li Q."/>
            <person name="Chen L."/>
            <person name="Zhao W."/>
            <person name="Sunyaev S.R."/>
            <person name="Park T.J."/>
            <person name="Zhang G."/>
            <person name="Wang J."/>
            <person name="Gladyshev V.N."/>
        </authorList>
    </citation>
    <scope>NUCLEOTIDE SEQUENCE [LARGE SCALE GENOMIC DNA]</scope>
</reference>